<keyword evidence="1" id="KW-0472">Membrane</keyword>
<sequence length="551" mass="57995">MPTSSGPGRAAPGPVVPAGFVVLGLLYPAVLGAVALAGSIGRVRQDFSDDAYYYALIAHHLVTGSGSTFGGLVPTNGYQPLWQLLLLPVAAVASGDRQLRLTFVLAGVLFSCFVVLAWKFADGLGARTEGLYAAGYATAVGGLFGNQVYNGMEFALVTPAAMLVVLLLLRSPEHLGQGRREAVRHGALLGLAGLVLVLSRLDAVALLLASGVVVLARRRDRDLRCAWLTTALVVVAGLVAYGAWNQVHFGTPVPVSGLAKALGGATPESAVSVFRSYLSFGDAGPLTSLWLGLQAVLVTAVALGLLRRTGGAAPLFSAPQDAALSGILQALALAQLLQLGYYAATSSWHLWEWYYYYVPLQFTVAGLVVLRAVLRARWSGVLSRPVVPVGAACLAAAVGVGLFVLDDPRTSWTTSSTGVGAWIDQHTAPDAVIAVGDRAGGLVWASRRRAVQLEGLVEDDRYLSVLRSRTIAQHLSEQSVDYYVRGDTLGDPAGATPLPGRPGCWSFVEPRQGQGPKSSVVACDGDLVHSAAQDDGSVWRVWIFRPELQVP</sequence>
<keyword evidence="3" id="KW-1185">Reference proteome</keyword>
<feature type="transmembrane region" description="Helical" evidence="1">
    <location>
        <begin position="287"/>
        <end position="306"/>
    </location>
</feature>
<keyword evidence="1" id="KW-1133">Transmembrane helix</keyword>
<dbReference type="EMBL" id="LT629749">
    <property type="protein sequence ID" value="SDS16372.1"/>
    <property type="molecule type" value="Genomic_DNA"/>
</dbReference>
<dbReference type="AlphaFoldDB" id="A0A1H1PYS1"/>
<feature type="transmembrane region" description="Helical" evidence="1">
    <location>
        <begin position="101"/>
        <end position="118"/>
    </location>
</feature>
<gene>
    <name evidence="2" type="ORF">SAMN04488543_1199</name>
</gene>
<organism evidence="2 3">
    <name type="scientific">Friedmanniella luteola</name>
    <dbReference type="NCBI Taxonomy" id="546871"/>
    <lineage>
        <taxon>Bacteria</taxon>
        <taxon>Bacillati</taxon>
        <taxon>Actinomycetota</taxon>
        <taxon>Actinomycetes</taxon>
        <taxon>Propionibacteriales</taxon>
        <taxon>Nocardioidaceae</taxon>
        <taxon>Friedmanniella</taxon>
    </lineage>
</organism>
<protein>
    <recommendedName>
        <fullName evidence="4">4-amino-4-deoxy-L-arabinose transferase</fullName>
    </recommendedName>
</protein>
<dbReference type="RefSeq" id="WP_091411083.1">
    <property type="nucleotide sequence ID" value="NZ_LT629749.1"/>
</dbReference>
<evidence type="ECO:0008006" key="4">
    <source>
        <dbReference type="Google" id="ProtNLM"/>
    </source>
</evidence>
<proteinExistence type="predicted"/>
<evidence type="ECO:0000256" key="1">
    <source>
        <dbReference type="SAM" id="Phobius"/>
    </source>
</evidence>
<evidence type="ECO:0000313" key="2">
    <source>
        <dbReference type="EMBL" id="SDS16372.1"/>
    </source>
</evidence>
<dbReference type="Proteomes" id="UP000199092">
    <property type="component" value="Chromosome I"/>
</dbReference>
<name>A0A1H1PYS1_9ACTN</name>
<feature type="transmembrane region" description="Helical" evidence="1">
    <location>
        <begin position="225"/>
        <end position="244"/>
    </location>
</feature>
<feature type="transmembrane region" description="Helical" evidence="1">
    <location>
        <begin position="386"/>
        <end position="405"/>
    </location>
</feature>
<dbReference type="OrthoDB" id="9125015at2"/>
<feature type="transmembrane region" description="Helical" evidence="1">
    <location>
        <begin position="322"/>
        <end position="342"/>
    </location>
</feature>
<feature type="transmembrane region" description="Helical" evidence="1">
    <location>
        <begin position="154"/>
        <end position="171"/>
    </location>
</feature>
<feature type="transmembrane region" description="Helical" evidence="1">
    <location>
        <begin position="130"/>
        <end position="149"/>
    </location>
</feature>
<accession>A0A1H1PYS1</accession>
<feature type="transmembrane region" description="Helical" evidence="1">
    <location>
        <begin position="191"/>
        <end position="216"/>
    </location>
</feature>
<reference evidence="2 3" key="1">
    <citation type="submission" date="2016-10" db="EMBL/GenBank/DDBJ databases">
        <authorList>
            <person name="de Groot N.N."/>
        </authorList>
    </citation>
    <scope>NUCLEOTIDE SEQUENCE [LARGE SCALE GENOMIC DNA]</scope>
    <source>
        <strain evidence="2 3">DSM 21741</strain>
    </source>
</reference>
<evidence type="ECO:0000313" key="3">
    <source>
        <dbReference type="Proteomes" id="UP000199092"/>
    </source>
</evidence>
<feature type="transmembrane region" description="Helical" evidence="1">
    <location>
        <begin position="20"/>
        <end position="40"/>
    </location>
</feature>
<dbReference type="STRING" id="546871.SAMN04488543_1199"/>
<keyword evidence="1" id="KW-0812">Transmembrane</keyword>
<feature type="transmembrane region" description="Helical" evidence="1">
    <location>
        <begin position="354"/>
        <end position="374"/>
    </location>
</feature>